<keyword evidence="2" id="KW-1133">Transmembrane helix</keyword>
<evidence type="ECO:0000256" key="2">
    <source>
        <dbReference type="SAM" id="Phobius"/>
    </source>
</evidence>
<gene>
    <name evidence="3" type="ORF">ACOC_LOCUS12271</name>
</gene>
<dbReference type="AlphaFoldDB" id="A0A0R3Q056"/>
<feature type="transmembrane region" description="Helical" evidence="2">
    <location>
        <begin position="122"/>
        <end position="139"/>
    </location>
</feature>
<accession>A0A0R3Q056</accession>
<dbReference type="PANTHER" id="PTHR11161:SF0">
    <property type="entry name" value="O-ACYLTRANSFERASE LIKE PROTEIN"/>
    <property type="match status" value="1"/>
</dbReference>
<evidence type="ECO:0000313" key="4">
    <source>
        <dbReference type="Proteomes" id="UP000267027"/>
    </source>
</evidence>
<protein>
    <submittedName>
        <fullName evidence="5">Acyl_transf_3 domain-containing protein</fullName>
    </submittedName>
</protein>
<dbReference type="WBParaSite" id="ACOC_0001227001-mRNA-1">
    <property type="protein sequence ID" value="ACOC_0001227001-mRNA-1"/>
    <property type="gene ID" value="ACOC_0001227001"/>
</dbReference>
<dbReference type="PANTHER" id="PTHR11161">
    <property type="entry name" value="O-ACYLTRANSFERASE"/>
    <property type="match status" value="1"/>
</dbReference>
<reference evidence="3 4" key="2">
    <citation type="submission" date="2018-11" db="EMBL/GenBank/DDBJ databases">
        <authorList>
            <consortium name="Pathogen Informatics"/>
        </authorList>
    </citation>
    <scope>NUCLEOTIDE SEQUENCE [LARGE SCALE GENOMIC DNA]</scope>
    <source>
        <strain evidence="3 4">Costa Rica</strain>
    </source>
</reference>
<proteinExistence type="predicted"/>
<reference evidence="5" key="1">
    <citation type="submission" date="2017-02" db="UniProtKB">
        <authorList>
            <consortium name="WormBaseParasite"/>
        </authorList>
    </citation>
    <scope>IDENTIFICATION</scope>
</reference>
<evidence type="ECO:0000313" key="5">
    <source>
        <dbReference type="WBParaSite" id="ACOC_0001227001-mRNA-1"/>
    </source>
</evidence>
<organism evidence="5">
    <name type="scientific">Angiostrongylus costaricensis</name>
    <name type="common">Nematode worm</name>
    <dbReference type="NCBI Taxonomy" id="334426"/>
    <lineage>
        <taxon>Eukaryota</taxon>
        <taxon>Metazoa</taxon>
        <taxon>Ecdysozoa</taxon>
        <taxon>Nematoda</taxon>
        <taxon>Chromadorea</taxon>
        <taxon>Rhabditida</taxon>
        <taxon>Rhabditina</taxon>
        <taxon>Rhabditomorpha</taxon>
        <taxon>Strongyloidea</taxon>
        <taxon>Metastrongylidae</taxon>
        <taxon>Angiostrongylus</taxon>
    </lineage>
</organism>
<feature type="region of interest" description="Disordered" evidence="1">
    <location>
        <begin position="162"/>
        <end position="187"/>
    </location>
</feature>
<feature type="transmembrane region" description="Helical" evidence="2">
    <location>
        <begin position="64"/>
        <end position="88"/>
    </location>
</feature>
<name>A0A0R3Q056_ANGCS</name>
<dbReference type="EMBL" id="UYYA01004961">
    <property type="protein sequence ID" value="VDM63856.1"/>
    <property type="molecule type" value="Genomic_DNA"/>
</dbReference>
<dbReference type="Proteomes" id="UP000267027">
    <property type="component" value="Unassembled WGS sequence"/>
</dbReference>
<keyword evidence="2" id="KW-0812">Transmembrane</keyword>
<evidence type="ECO:0000313" key="3">
    <source>
        <dbReference type="EMBL" id="VDM63856.1"/>
    </source>
</evidence>
<keyword evidence="4" id="KW-1185">Reference proteome</keyword>
<feature type="transmembrane region" description="Helical" evidence="2">
    <location>
        <begin position="20"/>
        <end position="40"/>
    </location>
</feature>
<evidence type="ECO:0000256" key="1">
    <source>
        <dbReference type="SAM" id="MobiDB-lite"/>
    </source>
</evidence>
<sequence length="187" mass="21333">MGVGYFLAQCIRRKPKLPKVAIILGWVIATSVALCCLYGIHDYQIGEDNWSKFTRGTYNNLSRIGWALAVSWVIVANHLGWGGLIATFMDHPIWQPLGKLSYCAYIVHYFVIRYYVYRVIPVVVLSYLLAFIWSCLFEIPTANLEKLLIATLIPQKKTQTLRSNPVTAQSPDKEIDKNDNQTSNMKF</sequence>
<keyword evidence="2" id="KW-0472">Membrane</keyword>
<dbReference type="InterPro" id="IPR052728">
    <property type="entry name" value="O2_lipid_transport_reg"/>
</dbReference>
<dbReference type="OMA" id="MRADINC"/>
<dbReference type="OrthoDB" id="207378at2759"/>